<dbReference type="Gene3D" id="3.30.160.830">
    <property type="match status" value="1"/>
</dbReference>
<sequence length="68" mass="7960">MGLKHGKYVYVKRSDGYYIKVRVLKSRGDEDQDKYIVIGPKTHKVPPTATIIREEQLPEKIREKLYAI</sequence>
<reference evidence="2 3" key="1">
    <citation type="journal article" date="2010" name="Stand. Genomic Sci.">
        <title>Complete genome sequence of Ignisphaera aggregans type strain (AQ1.S1).</title>
        <authorList>
            <person name="Goker M."/>
            <person name="Held B."/>
            <person name="Lapidus A."/>
            <person name="Nolan M."/>
            <person name="Spring S."/>
            <person name="Yasawong M."/>
            <person name="Lucas S."/>
            <person name="Glavina Del Rio T."/>
            <person name="Tice H."/>
            <person name="Cheng J.F."/>
            <person name="Goodwin L."/>
            <person name="Tapia R."/>
            <person name="Pitluck S."/>
            <person name="Liolios K."/>
            <person name="Ivanova N."/>
            <person name="Mavromatis K."/>
            <person name="Mikhailova N."/>
            <person name="Pati A."/>
            <person name="Chen A."/>
            <person name="Palaniappan K."/>
            <person name="Brambilla E."/>
            <person name="Land M."/>
            <person name="Hauser L."/>
            <person name="Chang Y.J."/>
            <person name="Jeffries C.D."/>
            <person name="Brettin T."/>
            <person name="Detter J.C."/>
            <person name="Han C."/>
            <person name="Rohde M."/>
            <person name="Sikorski J."/>
            <person name="Woyke T."/>
            <person name="Bristow J."/>
            <person name="Eisen J.A."/>
            <person name="Markowitz V."/>
            <person name="Hugenholtz P."/>
            <person name="Kyrpides N.C."/>
            <person name="Klenk H.P."/>
        </authorList>
    </citation>
    <scope>NUCLEOTIDE SEQUENCE [LARGE SCALE GENOMIC DNA]</scope>
    <source>
        <strain evidence="3">DSM 17230 / JCM 13409 / AQ1.S1</strain>
    </source>
</reference>
<dbReference type="BioCyc" id="IAGG583356:GHAH-243-MONOMER"/>
<dbReference type="KEGG" id="iag:Igag_0231"/>
<dbReference type="EMBL" id="CP002098">
    <property type="protein sequence ID" value="ADM27080.1"/>
    <property type="molecule type" value="Genomic_DNA"/>
</dbReference>
<accession>E0SQD0</accession>
<dbReference type="Proteomes" id="UP000001304">
    <property type="component" value="Chromosome"/>
</dbReference>
<proteinExistence type="predicted"/>
<organism evidence="2 3">
    <name type="scientific">Ignisphaera aggregans (strain DSM 17230 / JCM 13409 / AQ1.S1)</name>
    <dbReference type="NCBI Taxonomy" id="583356"/>
    <lineage>
        <taxon>Archaea</taxon>
        <taxon>Thermoproteota</taxon>
        <taxon>Thermoprotei</taxon>
        <taxon>Desulfurococcales</taxon>
        <taxon>Desulfurococcaceae</taxon>
        <taxon>Ignisphaera</taxon>
    </lineage>
</organism>
<dbReference type="AlphaFoldDB" id="E0SQD0"/>
<protein>
    <submittedName>
        <fullName evidence="2">Cren protein</fullName>
    </submittedName>
</protein>
<keyword evidence="3" id="KW-1185">Reference proteome</keyword>
<evidence type="ECO:0000313" key="2">
    <source>
        <dbReference type="EMBL" id="ADM27080.1"/>
    </source>
</evidence>
<dbReference type="InterPro" id="IPR041043">
    <property type="entry name" value="DUF5622"/>
</dbReference>
<evidence type="ECO:0000259" key="1">
    <source>
        <dbReference type="Pfam" id="PF18533"/>
    </source>
</evidence>
<evidence type="ECO:0000313" key="3">
    <source>
        <dbReference type="Proteomes" id="UP000001304"/>
    </source>
</evidence>
<dbReference type="Pfam" id="PF18533">
    <property type="entry name" value="DUF5622"/>
    <property type="match status" value="1"/>
</dbReference>
<gene>
    <name evidence="2" type="ordered locus">Igag_0231</name>
</gene>
<name>E0SQD0_IGNAA</name>
<dbReference type="HOGENOM" id="CLU_188105_0_0_2"/>
<feature type="domain" description="DUF5622" evidence="1">
    <location>
        <begin position="3"/>
        <end position="67"/>
    </location>
</feature>